<keyword evidence="5 10" id="KW-0808">Transferase</keyword>
<dbReference type="PATRIC" id="fig|512763.3.peg.1026"/>
<dbReference type="Gene3D" id="3.40.1010.10">
    <property type="entry name" value="Cobalt-precorrin-4 Transmethylase, Domain 1"/>
    <property type="match status" value="1"/>
</dbReference>
<gene>
    <name evidence="12" type="ORF">DC20_04630</name>
</gene>
<keyword evidence="3" id="KW-0169">Cobalamin biosynthesis</keyword>
<evidence type="ECO:0000256" key="2">
    <source>
        <dbReference type="ARBA" id="ARBA00012162"/>
    </source>
</evidence>
<evidence type="ECO:0000256" key="10">
    <source>
        <dbReference type="RuleBase" id="RU003960"/>
    </source>
</evidence>
<feature type="domain" description="Tetrapyrrole methylase" evidence="11">
    <location>
        <begin position="9"/>
        <end position="219"/>
    </location>
</feature>
<keyword evidence="7" id="KW-0627">Porphyrin biosynthesis</keyword>
<keyword evidence="6" id="KW-0949">S-adenosyl-L-methionine</keyword>
<dbReference type="InterPro" id="IPR003043">
    <property type="entry name" value="Uropor_MeTrfase_CS"/>
</dbReference>
<evidence type="ECO:0000256" key="4">
    <source>
        <dbReference type="ARBA" id="ARBA00022603"/>
    </source>
</evidence>
<dbReference type="GO" id="GO:0009236">
    <property type="term" value="P:cobalamin biosynthetic process"/>
    <property type="evidence" value="ECO:0007669"/>
    <property type="project" value="UniProtKB-KW"/>
</dbReference>
<dbReference type="Pfam" id="PF00590">
    <property type="entry name" value="TP_methylase"/>
    <property type="match status" value="1"/>
</dbReference>
<evidence type="ECO:0000256" key="5">
    <source>
        <dbReference type="ARBA" id="ARBA00022679"/>
    </source>
</evidence>
<evidence type="ECO:0000256" key="8">
    <source>
        <dbReference type="ARBA" id="ARBA00025705"/>
    </source>
</evidence>
<dbReference type="GO" id="GO:0004851">
    <property type="term" value="F:uroporphyrin-III C-methyltransferase activity"/>
    <property type="evidence" value="ECO:0007669"/>
    <property type="project" value="UniProtKB-EC"/>
</dbReference>
<dbReference type="FunFam" id="3.30.950.10:FF:000001">
    <property type="entry name" value="Siroheme synthase"/>
    <property type="match status" value="1"/>
</dbReference>
<dbReference type="EC" id="2.1.1.107" evidence="2"/>
<proteinExistence type="inferred from homology"/>
<evidence type="ECO:0000256" key="3">
    <source>
        <dbReference type="ARBA" id="ARBA00022573"/>
    </source>
</evidence>
<dbReference type="SUPFAM" id="SSF53790">
    <property type="entry name" value="Tetrapyrrole methylase"/>
    <property type="match status" value="1"/>
</dbReference>
<evidence type="ECO:0000313" key="12">
    <source>
        <dbReference type="EMBL" id="ALJ01207.1"/>
    </source>
</evidence>
<dbReference type="AlphaFoldDB" id="A0A0P0D0C9"/>
<reference evidence="12 13" key="1">
    <citation type="submission" date="2015-08" db="EMBL/GenBank/DDBJ databases">
        <title>Complete genome sequence of Rufibacter tibetensis strain 1351t, a radiation-resistant bacterium from tibet plateau.</title>
        <authorList>
            <person name="Dai J."/>
        </authorList>
    </citation>
    <scope>NUCLEOTIDE SEQUENCE [LARGE SCALE GENOMIC DNA]</scope>
    <source>
        <strain evidence="12 13">1351</strain>
    </source>
</reference>
<keyword evidence="4 10" id="KW-0489">Methyltransferase</keyword>
<dbReference type="InterPro" id="IPR014776">
    <property type="entry name" value="4pyrrole_Mease_sub2"/>
</dbReference>
<evidence type="ECO:0000256" key="7">
    <source>
        <dbReference type="ARBA" id="ARBA00023244"/>
    </source>
</evidence>
<dbReference type="Proteomes" id="UP000061382">
    <property type="component" value="Chromosome"/>
</dbReference>
<dbReference type="InterPro" id="IPR035996">
    <property type="entry name" value="4pyrrol_Methylase_sf"/>
</dbReference>
<dbReference type="Gene3D" id="3.30.950.10">
    <property type="entry name" value="Methyltransferase, Cobalt-precorrin-4 Transmethylase, Domain 2"/>
    <property type="match status" value="1"/>
</dbReference>
<evidence type="ECO:0000256" key="6">
    <source>
        <dbReference type="ARBA" id="ARBA00022691"/>
    </source>
</evidence>
<evidence type="ECO:0000256" key="9">
    <source>
        <dbReference type="ARBA" id="ARBA00060548"/>
    </source>
</evidence>
<dbReference type="GO" id="GO:0019354">
    <property type="term" value="P:siroheme biosynthetic process"/>
    <property type="evidence" value="ECO:0007669"/>
    <property type="project" value="InterPro"/>
</dbReference>
<protein>
    <recommendedName>
        <fullName evidence="2">uroporphyrinogen-III C-methyltransferase</fullName>
        <ecNumber evidence="2">2.1.1.107</ecNumber>
    </recommendedName>
</protein>
<dbReference type="InterPro" id="IPR000878">
    <property type="entry name" value="4pyrrol_Mease"/>
</dbReference>
<dbReference type="KEGG" id="rti:DC20_04630"/>
<evidence type="ECO:0000256" key="1">
    <source>
        <dbReference type="ARBA" id="ARBA00005879"/>
    </source>
</evidence>
<dbReference type="STRING" id="512763.DC20_04630"/>
<dbReference type="FunFam" id="3.40.1010.10:FF:000001">
    <property type="entry name" value="Siroheme synthase"/>
    <property type="match status" value="1"/>
</dbReference>
<dbReference type="PROSITE" id="PS00840">
    <property type="entry name" value="SUMT_2"/>
    <property type="match status" value="1"/>
</dbReference>
<dbReference type="NCBIfam" id="NF004790">
    <property type="entry name" value="PRK06136.1"/>
    <property type="match status" value="1"/>
</dbReference>
<comment type="pathway">
    <text evidence="9">Cofactor biosynthesis; adenosylcobalamin biosynthesis; precorrin-2 from uroporphyrinogen III: step 1/1.</text>
</comment>
<dbReference type="GO" id="GO:0032259">
    <property type="term" value="P:methylation"/>
    <property type="evidence" value="ECO:0007669"/>
    <property type="project" value="UniProtKB-KW"/>
</dbReference>
<comment type="pathway">
    <text evidence="8">Porphyrin-containing compound metabolism; siroheme biosynthesis; precorrin-2 from uroporphyrinogen III: step 1/1.</text>
</comment>
<dbReference type="InterPro" id="IPR006366">
    <property type="entry name" value="CobA/CysG_C"/>
</dbReference>
<name>A0A0P0D0C9_9BACT</name>
<keyword evidence="13" id="KW-1185">Reference proteome</keyword>
<dbReference type="RefSeq" id="WP_062545796.1">
    <property type="nucleotide sequence ID" value="NZ_CP012643.1"/>
</dbReference>
<dbReference type="PANTHER" id="PTHR45790:SF3">
    <property type="entry name" value="S-ADENOSYL-L-METHIONINE-DEPENDENT UROPORPHYRINOGEN III METHYLTRANSFERASE, CHLOROPLASTIC"/>
    <property type="match status" value="1"/>
</dbReference>
<dbReference type="EMBL" id="CP012643">
    <property type="protein sequence ID" value="ALJ01207.1"/>
    <property type="molecule type" value="Genomic_DNA"/>
</dbReference>
<dbReference type="PANTHER" id="PTHR45790">
    <property type="entry name" value="SIROHEME SYNTHASE-RELATED"/>
    <property type="match status" value="1"/>
</dbReference>
<sequence length="273" mass="30156">MQAAPQKGKVIIAGAGPGDPDLITVKTVKALRKAEVILVDRLVSEEILQSYAAPSAEIVYVGKQCRSYGTTPQATINELLVEYALLGKQVLRLKGGDVSIFSNVLDELQSLVAHEIEYEIIPGITAALGAAAYAGIPLTARQHSTAVRFLTFYTYSKLTDAYWQELAQTEDTLVFYMSSERLAEVVEKLTRHGISEEKQLAVVEQATTPLQHVQTSSLYDYEKNLGGKTFVSPSLVIIGRVVNLHQEFKWFTNNPSREHYFKPVAEQVGLVLQ</sequence>
<evidence type="ECO:0000313" key="13">
    <source>
        <dbReference type="Proteomes" id="UP000061382"/>
    </source>
</evidence>
<dbReference type="NCBIfam" id="TIGR01469">
    <property type="entry name" value="cobA_cysG_Cterm"/>
    <property type="match status" value="1"/>
</dbReference>
<organism evidence="12 13">
    <name type="scientific">Rufibacter tibetensis</name>
    <dbReference type="NCBI Taxonomy" id="512763"/>
    <lineage>
        <taxon>Bacteria</taxon>
        <taxon>Pseudomonadati</taxon>
        <taxon>Bacteroidota</taxon>
        <taxon>Cytophagia</taxon>
        <taxon>Cytophagales</taxon>
        <taxon>Hymenobacteraceae</taxon>
        <taxon>Rufibacter</taxon>
    </lineage>
</organism>
<evidence type="ECO:0000259" key="11">
    <source>
        <dbReference type="Pfam" id="PF00590"/>
    </source>
</evidence>
<dbReference type="CDD" id="cd11642">
    <property type="entry name" value="SUMT"/>
    <property type="match status" value="1"/>
</dbReference>
<dbReference type="InterPro" id="IPR050161">
    <property type="entry name" value="Siro_Cobalamin_biosynth"/>
</dbReference>
<comment type="similarity">
    <text evidence="1 10">Belongs to the precorrin methyltransferase family.</text>
</comment>
<dbReference type="OrthoDB" id="9815856at2"/>
<accession>A0A0P0D0C9</accession>
<dbReference type="InterPro" id="IPR014777">
    <property type="entry name" value="4pyrrole_Mease_sub1"/>
</dbReference>